<feature type="transmembrane region" description="Helical" evidence="7">
    <location>
        <begin position="178"/>
        <end position="198"/>
    </location>
</feature>
<evidence type="ECO:0000313" key="10">
    <source>
        <dbReference type="Proteomes" id="UP001201980"/>
    </source>
</evidence>
<feature type="compositionally biased region" description="Basic and acidic residues" evidence="6">
    <location>
        <begin position="30"/>
        <end position="41"/>
    </location>
</feature>
<feature type="transmembrane region" description="Helical" evidence="7">
    <location>
        <begin position="137"/>
        <end position="158"/>
    </location>
</feature>
<dbReference type="PANTHER" id="PTHR23502:SF68">
    <property type="entry name" value="MULTIDRUG TRANSPORTER, PUTATIVE (AFU_ORTHOLOGUE AFUA_3G01120)-RELATED"/>
    <property type="match status" value="1"/>
</dbReference>
<gene>
    <name evidence="9" type="ORF">MKZ38_007227</name>
</gene>
<sequence length="588" mass="63881">MASQATTAAPSETSEPQLEPIKSTKSNRLHKVESPEERAAKLELAQQEGHDADIPSNIGYVLSEEGERKRRQSITLRKSEAGNRPSLAKDVEKTAPGAGDQDVSESTTDDENDPDVVWWDGPDDPENPMNWPAWRKMVNCGLISAITFVTPLASSMFAPGVPEVMVDFESSSNTLASFVVSVYVLGFAAGPMLFAPLSEIYGRTIVYHISNVGFVAFLLGSALAPTMNSLIAFRFLSGLFGSTPLTNGGGSIADMIPQDRRAAWMAVFSLGPLMGPIVGPVVGGFVSGGPGWRWCFWILTITAGVIAIAMLIFLKETYAPVILERKAERKRKETGNSAIRSKLDVGLSPADYFKKGIVRPFVMLAKSPICLIFSLYIAVVYGYLYLMFTSITSIFLQTYGFSTSTVGLTFLGLGIGSLLGLAYYSITSDKYMKKRFKEDNDRLAAEGKELLENPKPEYRLPPLMLGAPLLPIGLFIYGWTAEYGVHWIVPILGTCIVGAGNLVIFMALQLYLVDAFHMYAASALAGNTVVRSIAGGVLPLAGLPLFDSLGVGWGNSVLGFIATAMLPAPFFILKYGERMRMKFEFKDL</sequence>
<feature type="transmembrane region" description="Helical" evidence="7">
    <location>
        <begin position="463"/>
        <end position="481"/>
    </location>
</feature>
<feature type="domain" description="Major facilitator superfamily (MFS) profile" evidence="8">
    <location>
        <begin position="139"/>
        <end position="580"/>
    </location>
</feature>
<feature type="transmembrane region" description="Helical" evidence="7">
    <location>
        <begin position="552"/>
        <end position="573"/>
    </location>
</feature>
<feature type="transmembrane region" description="Helical" evidence="7">
    <location>
        <begin position="205"/>
        <end position="224"/>
    </location>
</feature>
<comment type="caution">
    <text evidence="9">The sequence shown here is derived from an EMBL/GenBank/DDBJ whole genome shotgun (WGS) entry which is preliminary data.</text>
</comment>
<feature type="transmembrane region" description="Helical" evidence="7">
    <location>
        <begin position="291"/>
        <end position="314"/>
    </location>
</feature>
<evidence type="ECO:0000256" key="7">
    <source>
        <dbReference type="SAM" id="Phobius"/>
    </source>
</evidence>
<dbReference type="FunFam" id="1.20.1250.20:FF:000011">
    <property type="entry name" value="MFS multidrug transporter, putative"/>
    <property type="match status" value="1"/>
</dbReference>
<dbReference type="AlphaFoldDB" id="A0AAD5WPX2"/>
<feature type="transmembrane region" description="Helical" evidence="7">
    <location>
        <begin position="369"/>
        <end position="388"/>
    </location>
</feature>
<keyword evidence="4 7" id="KW-1133">Transmembrane helix</keyword>
<dbReference type="InterPro" id="IPR020846">
    <property type="entry name" value="MFS_dom"/>
</dbReference>
<evidence type="ECO:0000259" key="8">
    <source>
        <dbReference type="PROSITE" id="PS50850"/>
    </source>
</evidence>
<name>A0AAD5WPX2_9PEZI</name>
<dbReference type="SUPFAM" id="SSF103473">
    <property type="entry name" value="MFS general substrate transporter"/>
    <property type="match status" value="1"/>
</dbReference>
<feature type="transmembrane region" description="Helical" evidence="7">
    <location>
        <begin position="524"/>
        <end position="546"/>
    </location>
</feature>
<dbReference type="PROSITE" id="PS50850">
    <property type="entry name" value="MFS"/>
    <property type="match status" value="1"/>
</dbReference>
<comment type="subcellular location">
    <subcellularLocation>
        <location evidence="1">Membrane</location>
        <topology evidence="1">Multi-pass membrane protein</topology>
    </subcellularLocation>
</comment>
<dbReference type="InterPro" id="IPR011701">
    <property type="entry name" value="MFS"/>
</dbReference>
<keyword evidence="3 7" id="KW-0812">Transmembrane</keyword>
<dbReference type="GO" id="GO:0022857">
    <property type="term" value="F:transmembrane transporter activity"/>
    <property type="evidence" value="ECO:0007669"/>
    <property type="project" value="InterPro"/>
</dbReference>
<dbReference type="PANTHER" id="PTHR23502">
    <property type="entry name" value="MAJOR FACILITATOR SUPERFAMILY"/>
    <property type="match status" value="1"/>
</dbReference>
<evidence type="ECO:0000313" key="9">
    <source>
        <dbReference type="EMBL" id="KAJ2894798.1"/>
    </source>
</evidence>
<proteinExistence type="inferred from homology"/>
<dbReference type="Pfam" id="PF07690">
    <property type="entry name" value="MFS_1"/>
    <property type="match status" value="1"/>
</dbReference>
<keyword evidence="10" id="KW-1185">Reference proteome</keyword>
<dbReference type="GO" id="GO:0016020">
    <property type="term" value="C:membrane"/>
    <property type="evidence" value="ECO:0007669"/>
    <property type="project" value="UniProtKB-SubCell"/>
</dbReference>
<evidence type="ECO:0000256" key="1">
    <source>
        <dbReference type="ARBA" id="ARBA00004141"/>
    </source>
</evidence>
<evidence type="ECO:0000256" key="6">
    <source>
        <dbReference type="SAM" id="MobiDB-lite"/>
    </source>
</evidence>
<dbReference type="Gene3D" id="1.20.1250.20">
    <property type="entry name" value="MFS general substrate transporter like domains"/>
    <property type="match status" value="1"/>
</dbReference>
<evidence type="ECO:0000256" key="5">
    <source>
        <dbReference type="ARBA" id="ARBA00023136"/>
    </source>
</evidence>
<feature type="region of interest" description="Disordered" evidence="6">
    <location>
        <begin position="1"/>
        <end position="117"/>
    </location>
</feature>
<feature type="compositionally biased region" description="Polar residues" evidence="6">
    <location>
        <begin position="1"/>
        <end position="16"/>
    </location>
</feature>
<dbReference type="InterPro" id="IPR036259">
    <property type="entry name" value="MFS_trans_sf"/>
</dbReference>
<dbReference type="Proteomes" id="UP001201980">
    <property type="component" value="Unassembled WGS sequence"/>
</dbReference>
<evidence type="ECO:0000256" key="3">
    <source>
        <dbReference type="ARBA" id="ARBA00022692"/>
    </source>
</evidence>
<reference evidence="9" key="1">
    <citation type="submission" date="2022-07" db="EMBL/GenBank/DDBJ databases">
        <title>Draft genome sequence of Zalerion maritima ATCC 34329, a (micro)plastics degrading marine fungus.</title>
        <authorList>
            <person name="Paco A."/>
            <person name="Goncalves M.F.M."/>
            <person name="Rocha-Santos T.A.P."/>
            <person name="Alves A."/>
        </authorList>
    </citation>
    <scope>NUCLEOTIDE SEQUENCE</scope>
    <source>
        <strain evidence="9">ATCC 34329</strain>
    </source>
</reference>
<protein>
    <submittedName>
        <fullName evidence="9">Bicyclomycin resistance</fullName>
    </submittedName>
</protein>
<evidence type="ECO:0000256" key="4">
    <source>
        <dbReference type="ARBA" id="ARBA00022989"/>
    </source>
</evidence>
<keyword evidence="5 7" id="KW-0472">Membrane</keyword>
<organism evidence="9 10">
    <name type="scientific">Zalerion maritima</name>
    <dbReference type="NCBI Taxonomy" id="339359"/>
    <lineage>
        <taxon>Eukaryota</taxon>
        <taxon>Fungi</taxon>
        <taxon>Dikarya</taxon>
        <taxon>Ascomycota</taxon>
        <taxon>Pezizomycotina</taxon>
        <taxon>Sordariomycetes</taxon>
        <taxon>Lulworthiomycetidae</taxon>
        <taxon>Lulworthiales</taxon>
        <taxon>Lulworthiaceae</taxon>
        <taxon>Zalerion</taxon>
    </lineage>
</organism>
<dbReference type="EMBL" id="JAKWBI020000456">
    <property type="protein sequence ID" value="KAJ2894798.1"/>
    <property type="molecule type" value="Genomic_DNA"/>
</dbReference>
<feature type="transmembrane region" description="Helical" evidence="7">
    <location>
        <begin position="262"/>
        <end position="285"/>
    </location>
</feature>
<accession>A0AAD5WPX2</accession>
<feature type="transmembrane region" description="Helical" evidence="7">
    <location>
        <begin position="230"/>
        <end position="250"/>
    </location>
</feature>
<dbReference type="CDD" id="cd17323">
    <property type="entry name" value="MFS_Tpo1_MDR_like"/>
    <property type="match status" value="1"/>
</dbReference>
<feature type="transmembrane region" description="Helical" evidence="7">
    <location>
        <begin position="487"/>
        <end position="512"/>
    </location>
</feature>
<evidence type="ECO:0000256" key="2">
    <source>
        <dbReference type="ARBA" id="ARBA00008335"/>
    </source>
</evidence>
<feature type="transmembrane region" description="Helical" evidence="7">
    <location>
        <begin position="408"/>
        <end position="426"/>
    </location>
</feature>
<feature type="compositionally biased region" description="Basic and acidic residues" evidence="6">
    <location>
        <begin position="77"/>
        <end position="93"/>
    </location>
</feature>
<comment type="similarity">
    <text evidence="2">Belongs to the major facilitator superfamily.</text>
</comment>